<sequence>MQRVVRRQMSHGNRALCPMDQDSPQKLIDRIEPSGVTIYRETIRRRSPSHDSLSLGESPLRIRSEQRPQNPRNLHSPIATVANRDSSTAPAICLAINAKCGISAKPGGGNKREEKTGE</sequence>
<feature type="region of interest" description="Disordered" evidence="1">
    <location>
        <begin position="1"/>
        <end position="21"/>
    </location>
</feature>
<reference evidence="2" key="1">
    <citation type="submission" date="2021-10" db="EMBL/GenBank/DDBJ databases">
        <title>Melipona bicolor Genome sequencing and assembly.</title>
        <authorList>
            <person name="Araujo N.S."/>
            <person name="Arias M.C."/>
        </authorList>
    </citation>
    <scope>NUCLEOTIDE SEQUENCE</scope>
    <source>
        <strain evidence="2">USP_2M_L1-L4_2017</strain>
        <tissue evidence="2">Whole body</tissue>
    </source>
</reference>
<keyword evidence="3" id="KW-1185">Reference proteome</keyword>
<evidence type="ECO:0000313" key="2">
    <source>
        <dbReference type="EMBL" id="KAK1131054.1"/>
    </source>
</evidence>
<comment type="caution">
    <text evidence="2">The sequence shown here is derived from an EMBL/GenBank/DDBJ whole genome shotgun (WGS) entry which is preliminary data.</text>
</comment>
<dbReference type="Proteomes" id="UP001177670">
    <property type="component" value="Unassembled WGS sequence"/>
</dbReference>
<gene>
    <name evidence="2" type="ORF">K0M31_017352</name>
</gene>
<evidence type="ECO:0000256" key="1">
    <source>
        <dbReference type="SAM" id="MobiDB-lite"/>
    </source>
</evidence>
<proteinExistence type="predicted"/>
<dbReference type="EMBL" id="JAHYIQ010000006">
    <property type="protein sequence ID" value="KAK1131054.1"/>
    <property type="molecule type" value="Genomic_DNA"/>
</dbReference>
<organism evidence="2 3">
    <name type="scientific">Melipona bicolor</name>
    <dbReference type="NCBI Taxonomy" id="60889"/>
    <lineage>
        <taxon>Eukaryota</taxon>
        <taxon>Metazoa</taxon>
        <taxon>Ecdysozoa</taxon>
        <taxon>Arthropoda</taxon>
        <taxon>Hexapoda</taxon>
        <taxon>Insecta</taxon>
        <taxon>Pterygota</taxon>
        <taxon>Neoptera</taxon>
        <taxon>Endopterygota</taxon>
        <taxon>Hymenoptera</taxon>
        <taxon>Apocrita</taxon>
        <taxon>Aculeata</taxon>
        <taxon>Apoidea</taxon>
        <taxon>Anthophila</taxon>
        <taxon>Apidae</taxon>
        <taxon>Melipona</taxon>
    </lineage>
</organism>
<protein>
    <submittedName>
        <fullName evidence="2">Uncharacterized protein</fullName>
    </submittedName>
</protein>
<dbReference type="AlphaFoldDB" id="A0AA40KSC5"/>
<evidence type="ECO:0000313" key="3">
    <source>
        <dbReference type="Proteomes" id="UP001177670"/>
    </source>
</evidence>
<feature type="region of interest" description="Disordered" evidence="1">
    <location>
        <begin position="42"/>
        <end position="82"/>
    </location>
</feature>
<name>A0AA40KSC5_9HYME</name>
<accession>A0AA40KSC5</accession>